<gene>
    <name evidence="1" type="ORF">SAMN05421503_0286</name>
</gene>
<evidence type="ECO:0000313" key="1">
    <source>
        <dbReference type="EMBL" id="SNZ03134.1"/>
    </source>
</evidence>
<dbReference type="InterPro" id="IPR036170">
    <property type="entry name" value="YezG-like_sf"/>
</dbReference>
<organism evidence="1 2">
    <name type="scientific">Terribacillus aidingensis</name>
    <dbReference type="NCBI Taxonomy" id="586416"/>
    <lineage>
        <taxon>Bacteria</taxon>
        <taxon>Bacillati</taxon>
        <taxon>Bacillota</taxon>
        <taxon>Bacilli</taxon>
        <taxon>Bacillales</taxon>
        <taxon>Bacillaceae</taxon>
        <taxon>Terribacillus</taxon>
    </lineage>
</organism>
<sequence length="164" mass="20236">MDTERMEEIYQEIGQQLNIIIPEDWDRVILYSAVSEFSNRTYFYYFPTKRNTPIFSLDIEDKENVVEEEINEQLHELYNYLRDLWNEFENQNQEKWTNLTLELLSTGKLNIDYRYNDIQNEDSYEQQVIWEYEKLNIKPNHRNQRDIKIIEEYIKRSKNSESEK</sequence>
<evidence type="ECO:0000313" key="2">
    <source>
        <dbReference type="Proteomes" id="UP000219356"/>
    </source>
</evidence>
<name>A0A285N0Z4_9BACI</name>
<proteinExistence type="predicted"/>
<dbReference type="InterPro" id="IPR006728">
    <property type="entry name" value="YezG-like"/>
</dbReference>
<evidence type="ECO:0008006" key="3">
    <source>
        <dbReference type="Google" id="ProtNLM"/>
    </source>
</evidence>
<accession>A0A285N0Z4</accession>
<dbReference type="NCBIfam" id="TIGR01741">
    <property type="entry name" value="staph_tand_hypo"/>
    <property type="match status" value="1"/>
</dbReference>
<reference evidence="2" key="1">
    <citation type="submission" date="2017-09" db="EMBL/GenBank/DDBJ databases">
        <authorList>
            <person name="Varghese N."/>
            <person name="Submissions S."/>
        </authorList>
    </citation>
    <scope>NUCLEOTIDE SEQUENCE [LARGE SCALE GENOMIC DNA]</scope>
    <source>
        <strain evidence="2">CGMCC 1.8913</strain>
    </source>
</reference>
<dbReference type="AlphaFoldDB" id="A0A285N0Z4"/>
<dbReference type="SUPFAM" id="SSF160424">
    <property type="entry name" value="BH3703-like"/>
    <property type="match status" value="1"/>
</dbReference>
<dbReference type="OrthoDB" id="1633905at2"/>
<dbReference type="RefSeq" id="WP_097038559.1">
    <property type="nucleotide sequence ID" value="NZ_OBEK01000001.1"/>
</dbReference>
<keyword evidence="2" id="KW-1185">Reference proteome</keyword>
<dbReference type="Pfam" id="PF04634">
    <property type="entry name" value="YezG-like"/>
    <property type="match status" value="1"/>
</dbReference>
<dbReference type="Proteomes" id="UP000219356">
    <property type="component" value="Unassembled WGS sequence"/>
</dbReference>
<dbReference type="EMBL" id="OBEK01000001">
    <property type="protein sequence ID" value="SNZ03134.1"/>
    <property type="molecule type" value="Genomic_DNA"/>
</dbReference>
<dbReference type="Gene3D" id="3.30.500.20">
    <property type="entry name" value="BH3703-like domains"/>
    <property type="match status" value="1"/>
</dbReference>
<protein>
    <recommendedName>
        <fullName evidence="3">TIGR01741 family protein</fullName>
    </recommendedName>
</protein>